<gene>
    <name evidence="5" type="ORF">AMAG_13466</name>
</gene>
<dbReference type="Pfam" id="PF07000">
    <property type="entry name" value="DUF1308"/>
    <property type="match status" value="2"/>
</dbReference>
<dbReference type="OrthoDB" id="441890at2759"/>
<dbReference type="AlphaFoldDB" id="A0A0L0T280"/>
<proteinExistence type="inferred from homology"/>
<dbReference type="PANTHER" id="PTHR13379">
    <property type="entry name" value="UNCHARACTERIZED DUF1308"/>
    <property type="match status" value="1"/>
</dbReference>
<reference evidence="6" key="2">
    <citation type="submission" date="2009-11" db="EMBL/GenBank/DDBJ databases">
        <title>The Genome Sequence of Allomyces macrogynus strain ATCC 38327.</title>
        <authorList>
            <consortium name="The Broad Institute Genome Sequencing Platform"/>
            <person name="Russ C."/>
            <person name="Cuomo C."/>
            <person name="Shea T."/>
            <person name="Young S.K."/>
            <person name="Zeng Q."/>
            <person name="Koehrsen M."/>
            <person name="Haas B."/>
            <person name="Borodovsky M."/>
            <person name="Guigo R."/>
            <person name="Alvarado L."/>
            <person name="Berlin A."/>
            <person name="Borenstein D."/>
            <person name="Chen Z."/>
            <person name="Engels R."/>
            <person name="Freedman E."/>
            <person name="Gellesch M."/>
            <person name="Goldberg J."/>
            <person name="Griggs A."/>
            <person name="Gujja S."/>
            <person name="Heiman D."/>
            <person name="Hepburn T."/>
            <person name="Howarth C."/>
            <person name="Jen D."/>
            <person name="Larson L."/>
            <person name="Lewis B."/>
            <person name="Mehta T."/>
            <person name="Park D."/>
            <person name="Pearson M."/>
            <person name="Roberts A."/>
            <person name="Saif S."/>
            <person name="Shenoy N."/>
            <person name="Sisk P."/>
            <person name="Stolte C."/>
            <person name="Sykes S."/>
            <person name="Walk T."/>
            <person name="White J."/>
            <person name="Yandava C."/>
            <person name="Burger G."/>
            <person name="Gray M.W."/>
            <person name="Holland P.W.H."/>
            <person name="King N."/>
            <person name="Lang F.B.F."/>
            <person name="Roger A.J."/>
            <person name="Ruiz-Trillo I."/>
            <person name="Lander E."/>
            <person name="Nusbaum C."/>
        </authorList>
    </citation>
    <scope>NUCLEOTIDE SEQUENCE [LARGE SCALE GENOMIC DNA]</scope>
    <source>
        <strain evidence="6">ATCC 38327</strain>
    </source>
</reference>
<sequence>MSAPPPTDLPSHHYAHSQERVPAVHNVVGTAATANAAAPTPTTTTTTSSSAMPVPIHDHGPVLCTYGGGTVAPSPLTPIPTPPPAPGPSATTTSSPGPDASLYDRAVALHARCAALLPPLAAFEPATALENGGCSWTAYDGGRTSVWPYLSTQRRPIEGLHSLDRTIRAELRFLESLLRNPDRIRESHVTATNVLQLEVVVQALVAEPAPVAVMKTFVYYDPCPVCDEGDVCTCAPETRREREHSVKVDLIADHGAKWLKLRARNERGVEYEFLDDPHYVSESDESDESDSDDSDLEPEIAELASASRSIRDHFAHYARAADAHPVHYSPPRVVIRFCHLETPDPRVVALLESAGLEVEGAAAHATVPHPVSAPIPPLRPVLNLDGSTLIALTSDLAHTHTMTSRTASSQAAFAAQLDAEQATPLLAPLVAVLARADRLVVTQVALDHFRDVAAVVAGPTERLRVQFLFPSLLPDAAHADPSAVVAAAGILARLPKIHVVPDSVAPVFTQIQAKLDAHGEARNAAIAAAAASGAGTGRGSKVPPLYVNGRRPGKLKWLHAQVFGTGHGVQATTVTANLALVRSLQELGVPLSVWVHQPRSLTERKDLMLVAAGGAEGRGESP</sequence>
<evidence type="ECO:0008006" key="7">
    <source>
        <dbReference type="Google" id="ProtNLM"/>
    </source>
</evidence>
<dbReference type="InterPro" id="IPR041076">
    <property type="entry name" value="DUF5614"/>
</dbReference>
<feature type="region of interest" description="Disordered" evidence="2">
    <location>
        <begin position="275"/>
        <end position="296"/>
    </location>
</feature>
<feature type="compositionally biased region" description="Low complexity" evidence="2">
    <location>
        <begin position="88"/>
        <end position="99"/>
    </location>
</feature>
<feature type="domain" description="DUF1308" evidence="3">
    <location>
        <begin position="382"/>
        <end position="475"/>
    </location>
</feature>
<name>A0A0L0T280_ALLM3</name>
<dbReference type="eggNOG" id="KOG4529">
    <property type="taxonomic scope" value="Eukaryota"/>
</dbReference>
<evidence type="ECO:0000256" key="1">
    <source>
        <dbReference type="ARBA" id="ARBA00006588"/>
    </source>
</evidence>
<dbReference type="InterPro" id="IPR010733">
    <property type="entry name" value="DUF1308"/>
</dbReference>
<organism evidence="5 6">
    <name type="scientific">Allomyces macrogynus (strain ATCC 38327)</name>
    <name type="common">Allomyces javanicus var. macrogynus</name>
    <dbReference type="NCBI Taxonomy" id="578462"/>
    <lineage>
        <taxon>Eukaryota</taxon>
        <taxon>Fungi</taxon>
        <taxon>Fungi incertae sedis</taxon>
        <taxon>Blastocladiomycota</taxon>
        <taxon>Blastocladiomycetes</taxon>
        <taxon>Blastocladiales</taxon>
        <taxon>Blastocladiaceae</taxon>
        <taxon>Allomyces</taxon>
    </lineage>
</organism>
<dbReference type="PANTHER" id="PTHR13379:SF0">
    <property type="entry name" value="UPF0415 PROTEIN C7ORF25"/>
    <property type="match status" value="1"/>
</dbReference>
<keyword evidence="6" id="KW-1185">Reference proteome</keyword>
<dbReference type="Proteomes" id="UP000054350">
    <property type="component" value="Unassembled WGS sequence"/>
</dbReference>
<feature type="region of interest" description="Disordered" evidence="2">
    <location>
        <begin position="67"/>
        <end position="99"/>
    </location>
</feature>
<evidence type="ECO:0000256" key="2">
    <source>
        <dbReference type="SAM" id="MobiDB-lite"/>
    </source>
</evidence>
<feature type="region of interest" description="Disordered" evidence="2">
    <location>
        <begin position="32"/>
        <end position="54"/>
    </location>
</feature>
<feature type="compositionally biased region" description="Low complexity" evidence="2">
    <location>
        <begin position="32"/>
        <end position="51"/>
    </location>
</feature>
<comment type="similarity">
    <text evidence="1">Belongs to the UPF0415 family.</text>
</comment>
<dbReference type="EMBL" id="GG745358">
    <property type="protein sequence ID" value="KNE68827.1"/>
    <property type="molecule type" value="Genomic_DNA"/>
</dbReference>
<dbReference type="VEuPathDB" id="FungiDB:AMAG_13466"/>
<evidence type="ECO:0000313" key="5">
    <source>
        <dbReference type="EMBL" id="KNE68827.1"/>
    </source>
</evidence>
<evidence type="ECO:0000259" key="3">
    <source>
        <dbReference type="Pfam" id="PF07000"/>
    </source>
</evidence>
<dbReference type="Pfam" id="PF18474">
    <property type="entry name" value="DUF5614"/>
    <property type="match status" value="1"/>
</dbReference>
<feature type="compositionally biased region" description="Pro residues" evidence="2">
    <location>
        <begin position="75"/>
        <end position="87"/>
    </location>
</feature>
<feature type="domain" description="DUF1308" evidence="3">
    <location>
        <begin position="554"/>
        <end position="606"/>
    </location>
</feature>
<dbReference type="STRING" id="578462.A0A0L0T280"/>
<accession>A0A0L0T280</accession>
<evidence type="ECO:0000313" key="6">
    <source>
        <dbReference type="Proteomes" id="UP000054350"/>
    </source>
</evidence>
<reference evidence="5 6" key="1">
    <citation type="submission" date="2009-11" db="EMBL/GenBank/DDBJ databases">
        <title>Annotation of Allomyces macrogynus ATCC 38327.</title>
        <authorList>
            <consortium name="The Broad Institute Genome Sequencing Platform"/>
            <person name="Russ C."/>
            <person name="Cuomo C."/>
            <person name="Burger G."/>
            <person name="Gray M.W."/>
            <person name="Holland P.W.H."/>
            <person name="King N."/>
            <person name="Lang F.B.F."/>
            <person name="Roger A.J."/>
            <person name="Ruiz-Trillo I."/>
            <person name="Young S.K."/>
            <person name="Zeng Q."/>
            <person name="Gargeya S."/>
            <person name="Fitzgerald M."/>
            <person name="Haas B."/>
            <person name="Abouelleil A."/>
            <person name="Alvarado L."/>
            <person name="Arachchi H.M."/>
            <person name="Berlin A."/>
            <person name="Chapman S.B."/>
            <person name="Gearin G."/>
            <person name="Goldberg J."/>
            <person name="Griggs A."/>
            <person name="Gujja S."/>
            <person name="Hansen M."/>
            <person name="Heiman D."/>
            <person name="Howarth C."/>
            <person name="Larimer J."/>
            <person name="Lui A."/>
            <person name="MacDonald P.J.P."/>
            <person name="McCowen C."/>
            <person name="Montmayeur A."/>
            <person name="Murphy C."/>
            <person name="Neiman D."/>
            <person name="Pearson M."/>
            <person name="Priest M."/>
            <person name="Roberts A."/>
            <person name="Saif S."/>
            <person name="Shea T."/>
            <person name="Sisk P."/>
            <person name="Stolte C."/>
            <person name="Sykes S."/>
            <person name="Wortman J."/>
            <person name="Nusbaum C."/>
            <person name="Birren B."/>
        </authorList>
    </citation>
    <scope>NUCLEOTIDE SEQUENCE [LARGE SCALE GENOMIC DNA]</scope>
    <source>
        <strain evidence="5 6">ATCC 38327</strain>
    </source>
</reference>
<protein>
    <recommendedName>
        <fullName evidence="7">DUF1308 domain-containing protein</fullName>
    </recommendedName>
</protein>
<feature type="compositionally biased region" description="Acidic residues" evidence="2">
    <location>
        <begin position="282"/>
        <end position="296"/>
    </location>
</feature>
<evidence type="ECO:0000259" key="4">
    <source>
        <dbReference type="Pfam" id="PF18474"/>
    </source>
</evidence>
<feature type="domain" description="DUF5614" evidence="4">
    <location>
        <begin position="152"/>
        <end position="223"/>
    </location>
</feature>